<sequence>MKKISAALLVALSTMTGIASAQTSDNGIVMTHDREVAAKIEQHARDIQAQPAVQQDAQATAEKVEQTPAPRHHYKKSVAKSKKASASIAGK</sequence>
<feature type="signal peptide" evidence="2">
    <location>
        <begin position="1"/>
        <end position="21"/>
    </location>
</feature>
<evidence type="ECO:0000256" key="1">
    <source>
        <dbReference type="SAM" id="MobiDB-lite"/>
    </source>
</evidence>
<comment type="caution">
    <text evidence="3">The sequence shown here is derived from an EMBL/GenBank/DDBJ whole genome shotgun (WGS) entry which is preliminary data.</text>
</comment>
<protein>
    <submittedName>
        <fullName evidence="3">Uncharacterized protein</fullName>
    </submittedName>
</protein>
<name>A0ABU8IMN3_9BURK</name>
<evidence type="ECO:0000256" key="2">
    <source>
        <dbReference type="SAM" id="SignalP"/>
    </source>
</evidence>
<feature type="region of interest" description="Disordered" evidence="1">
    <location>
        <begin position="46"/>
        <end position="91"/>
    </location>
</feature>
<feature type="chain" id="PRO_5045491501" evidence="2">
    <location>
        <begin position="22"/>
        <end position="91"/>
    </location>
</feature>
<feature type="compositionally biased region" description="Low complexity" evidence="1">
    <location>
        <begin position="48"/>
        <end position="61"/>
    </location>
</feature>
<dbReference type="RefSeq" id="WP_336597155.1">
    <property type="nucleotide sequence ID" value="NZ_JACFYJ010000006.1"/>
</dbReference>
<dbReference type="EMBL" id="JACFYJ010000006">
    <property type="protein sequence ID" value="MEI5996749.1"/>
    <property type="molecule type" value="Genomic_DNA"/>
</dbReference>
<dbReference type="Proteomes" id="UP001386437">
    <property type="component" value="Unassembled WGS sequence"/>
</dbReference>
<evidence type="ECO:0000313" key="3">
    <source>
        <dbReference type="EMBL" id="MEI5996749.1"/>
    </source>
</evidence>
<proteinExistence type="predicted"/>
<gene>
    <name evidence="3" type="ORF">H3V53_05900</name>
</gene>
<feature type="compositionally biased region" description="Basic residues" evidence="1">
    <location>
        <begin position="70"/>
        <end position="83"/>
    </location>
</feature>
<evidence type="ECO:0000313" key="4">
    <source>
        <dbReference type="Proteomes" id="UP001386437"/>
    </source>
</evidence>
<reference evidence="3 4" key="1">
    <citation type="journal article" date="2022" name="Arch. Microbiol.">
        <title>Paraburkholderia bengalensis sp. nov. isolated from roots of Oryza sativa, IR64.</title>
        <authorList>
            <person name="Nag P."/>
            <person name="Mondal N."/>
            <person name="Sarkar J."/>
            <person name="Das S."/>
        </authorList>
    </citation>
    <scope>NUCLEOTIDE SEQUENCE [LARGE SCALE GENOMIC DNA]</scope>
    <source>
        <strain evidence="3 4">IR64_4_BI</strain>
    </source>
</reference>
<organism evidence="3 4">
    <name type="scientific">Paraburkholderia bengalensis</name>
    <dbReference type="NCBI Taxonomy" id="2747562"/>
    <lineage>
        <taxon>Bacteria</taxon>
        <taxon>Pseudomonadati</taxon>
        <taxon>Pseudomonadota</taxon>
        <taxon>Betaproteobacteria</taxon>
        <taxon>Burkholderiales</taxon>
        <taxon>Burkholderiaceae</taxon>
        <taxon>Paraburkholderia</taxon>
    </lineage>
</organism>
<keyword evidence="2" id="KW-0732">Signal</keyword>
<accession>A0ABU8IMN3</accession>
<keyword evidence="4" id="KW-1185">Reference proteome</keyword>